<accession>A0A1N6DS48</accession>
<protein>
    <submittedName>
        <fullName evidence="1">Uncharacterized protein</fullName>
    </submittedName>
</protein>
<proteinExistence type="predicted"/>
<keyword evidence="2" id="KW-1185">Reference proteome</keyword>
<evidence type="ECO:0000313" key="2">
    <source>
        <dbReference type="Proteomes" id="UP000185221"/>
    </source>
</evidence>
<evidence type="ECO:0000313" key="1">
    <source>
        <dbReference type="EMBL" id="SIN73570.1"/>
    </source>
</evidence>
<dbReference type="AlphaFoldDB" id="A0A1N6DS48"/>
<sequence>MLDYCKTILKAVSFNQKLFKKEYRKALLWLSPDEGRELKYWLRSEIIRPKMKTKTQNNERYLNSYSMSI</sequence>
<gene>
    <name evidence="1" type="ORF">SAMN05444394_1322</name>
</gene>
<dbReference type="Proteomes" id="UP000185221">
    <property type="component" value="Unassembled WGS sequence"/>
</dbReference>
<dbReference type="EMBL" id="FSRC01000001">
    <property type="protein sequence ID" value="SIN73570.1"/>
    <property type="molecule type" value="Genomic_DNA"/>
</dbReference>
<name>A0A1N6DS48_9BACT</name>
<organism evidence="1 2">
    <name type="scientific">Algoriphagus halophilus</name>
    <dbReference type="NCBI Taxonomy" id="226505"/>
    <lineage>
        <taxon>Bacteria</taxon>
        <taxon>Pseudomonadati</taxon>
        <taxon>Bacteroidota</taxon>
        <taxon>Cytophagia</taxon>
        <taxon>Cytophagales</taxon>
        <taxon>Cyclobacteriaceae</taxon>
        <taxon>Algoriphagus</taxon>
    </lineage>
</organism>
<reference evidence="2" key="1">
    <citation type="submission" date="2016-11" db="EMBL/GenBank/DDBJ databases">
        <authorList>
            <person name="Varghese N."/>
            <person name="Submissions S."/>
        </authorList>
    </citation>
    <scope>NUCLEOTIDE SEQUENCE [LARGE SCALE GENOMIC DNA]</scope>
    <source>
        <strain evidence="2">DSM 15292</strain>
    </source>
</reference>